<sequence>MVSGISSQQSEGNEDADRSPNQSQLLANMSTTASITQLLGQTIGIVQKIRTIRATVLKRPRILDQYDSQLDALLRMLTLVQNQKELQTSHIHKQIEEMRIVAGELEASLVGMRKRQSRGKAEQYGREILANSSEEESVNRQIDHLHKAMNQLDTMIALANVGLTGSVAEGLRANLSTIQRVDRNVQQIIYASQTITAGLETTQRSANCENDTPLSRDDLNDFGSIRDNRTYINNLAHDKAVAINSNIGIVASRPNDYRKFEGNSAWNDGVVINGDMDADSFAKLLASRA</sequence>
<protein>
    <submittedName>
        <fullName evidence="2">Uncharacterized protein</fullName>
    </submittedName>
</protein>
<feature type="compositionally biased region" description="Polar residues" evidence="1">
    <location>
        <begin position="1"/>
        <end position="11"/>
    </location>
</feature>
<proteinExistence type="predicted"/>
<accession>A0A1L7XY26</accession>
<dbReference type="AlphaFoldDB" id="A0A1L7XY26"/>
<organism evidence="2 3">
    <name type="scientific">Phialocephala subalpina</name>
    <dbReference type="NCBI Taxonomy" id="576137"/>
    <lineage>
        <taxon>Eukaryota</taxon>
        <taxon>Fungi</taxon>
        <taxon>Dikarya</taxon>
        <taxon>Ascomycota</taxon>
        <taxon>Pezizomycotina</taxon>
        <taxon>Leotiomycetes</taxon>
        <taxon>Helotiales</taxon>
        <taxon>Mollisiaceae</taxon>
        <taxon>Phialocephala</taxon>
        <taxon>Phialocephala fortinii species complex</taxon>
    </lineage>
</organism>
<keyword evidence="3" id="KW-1185">Reference proteome</keyword>
<dbReference type="Proteomes" id="UP000184330">
    <property type="component" value="Unassembled WGS sequence"/>
</dbReference>
<dbReference type="OrthoDB" id="3559235at2759"/>
<evidence type="ECO:0000256" key="1">
    <source>
        <dbReference type="SAM" id="MobiDB-lite"/>
    </source>
</evidence>
<feature type="region of interest" description="Disordered" evidence="1">
    <location>
        <begin position="1"/>
        <end position="21"/>
    </location>
</feature>
<dbReference type="EMBL" id="FJOG01000083">
    <property type="protein sequence ID" value="CZR69904.1"/>
    <property type="molecule type" value="Genomic_DNA"/>
</dbReference>
<reference evidence="2 3" key="1">
    <citation type="submission" date="2016-03" db="EMBL/GenBank/DDBJ databases">
        <authorList>
            <person name="Ploux O."/>
        </authorList>
    </citation>
    <scope>NUCLEOTIDE SEQUENCE [LARGE SCALE GENOMIC DNA]</scope>
    <source>
        <strain evidence="2 3">UAMH 11012</strain>
    </source>
</reference>
<evidence type="ECO:0000313" key="3">
    <source>
        <dbReference type="Proteomes" id="UP000184330"/>
    </source>
</evidence>
<evidence type="ECO:0000313" key="2">
    <source>
        <dbReference type="EMBL" id="CZR69904.1"/>
    </source>
</evidence>
<name>A0A1L7XY26_9HELO</name>
<gene>
    <name evidence="2" type="ORF">PAC_19804</name>
</gene>